<dbReference type="EMBL" id="REGN01006234">
    <property type="protein sequence ID" value="RNA10339.1"/>
    <property type="molecule type" value="Genomic_DNA"/>
</dbReference>
<reference evidence="1 2" key="1">
    <citation type="journal article" date="2018" name="Sci. Rep.">
        <title>Genomic signatures of local adaptation to the degree of environmental predictability in rotifers.</title>
        <authorList>
            <person name="Franch-Gras L."/>
            <person name="Hahn C."/>
            <person name="Garcia-Roger E.M."/>
            <person name="Carmona M.J."/>
            <person name="Serra M."/>
            <person name="Gomez A."/>
        </authorList>
    </citation>
    <scope>NUCLEOTIDE SEQUENCE [LARGE SCALE GENOMIC DNA]</scope>
    <source>
        <strain evidence="1">HYR1</strain>
    </source>
</reference>
<name>A0A3M7QGC6_BRAPC</name>
<evidence type="ECO:0000313" key="1">
    <source>
        <dbReference type="EMBL" id="RNA10339.1"/>
    </source>
</evidence>
<comment type="caution">
    <text evidence="1">The sequence shown here is derived from an EMBL/GenBank/DDBJ whole genome shotgun (WGS) entry which is preliminary data.</text>
</comment>
<keyword evidence="1" id="KW-0808">Transferase</keyword>
<dbReference type="Proteomes" id="UP000276133">
    <property type="component" value="Unassembled WGS sequence"/>
</dbReference>
<dbReference type="AlphaFoldDB" id="A0A3M7QGC6"/>
<keyword evidence="2" id="KW-1185">Reference proteome</keyword>
<dbReference type="OrthoDB" id="9902521at2759"/>
<dbReference type="GO" id="GO:0003964">
    <property type="term" value="F:RNA-directed DNA polymerase activity"/>
    <property type="evidence" value="ECO:0007669"/>
    <property type="project" value="UniProtKB-KW"/>
</dbReference>
<accession>A0A3M7QGC6</accession>
<sequence length="67" mass="7836">MLLIEIFFQQTATKVPGRLRDLNYVERCKKLGLTNLKARRLRGDLIQQFKIAKGIEHIFFSSLKNCL</sequence>
<organism evidence="1 2">
    <name type="scientific">Brachionus plicatilis</name>
    <name type="common">Marine rotifer</name>
    <name type="synonym">Brachionus muelleri</name>
    <dbReference type="NCBI Taxonomy" id="10195"/>
    <lineage>
        <taxon>Eukaryota</taxon>
        <taxon>Metazoa</taxon>
        <taxon>Spiralia</taxon>
        <taxon>Gnathifera</taxon>
        <taxon>Rotifera</taxon>
        <taxon>Eurotatoria</taxon>
        <taxon>Monogononta</taxon>
        <taxon>Pseudotrocha</taxon>
        <taxon>Ploima</taxon>
        <taxon>Brachionidae</taxon>
        <taxon>Brachionus</taxon>
    </lineage>
</organism>
<evidence type="ECO:0000313" key="2">
    <source>
        <dbReference type="Proteomes" id="UP000276133"/>
    </source>
</evidence>
<proteinExistence type="predicted"/>
<protein>
    <submittedName>
        <fullName evidence="1">RNA-directed DNA polymerase from mobile element jockey-like</fullName>
    </submittedName>
</protein>
<keyword evidence="1" id="KW-0695">RNA-directed DNA polymerase</keyword>
<gene>
    <name evidence="1" type="ORF">BpHYR1_051733</name>
</gene>
<keyword evidence="1" id="KW-0548">Nucleotidyltransferase</keyword>